<protein>
    <submittedName>
        <fullName evidence="1">Uncharacterized protein</fullName>
    </submittedName>
</protein>
<comment type="caution">
    <text evidence="1">The sequence shown here is derived from an EMBL/GenBank/DDBJ whole genome shotgun (WGS) entry which is preliminary data.</text>
</comment>
<dbReference type="AlphaFoldDB" id="D4BSM3"/>
<evidence type="ECO:0000313" key="2">
    <source>
        <dbReference type="Proteomes" id="UP000003191"/>
    </source>
</evidence>
<dbReference type="HOGENOM" id="CLU_3225974_0_0_11"/>
<evidence type="ECO:0000313" key="1">
    <source>
        <dbReference type="EMBL" id="EFE88036.1"/>
    </source>
</evidence>
<sequence>MNPAMRAFLEAQTQLLPTMNNNMANMQAQLNQNPNQHQPHFTRVG</sequence>
<accession>D4BSM3</accession>
<dbReference type="Proteomes" id="UP000003191">
    <property type="component" value="Unassembled WGS sequence"/>
</dbReference>
<feature type="non-terminal residue" evidence="1">
    <location>
        <position position="45"/>
    </location>
</feature>
<proteinExistence type="predicted"/>
<gene>
    <name evidence="1" type="ORF">BIFBRE_05115</name>
</gene>
<keyword evidence="2" id="KW-1185">Reference proteome</keyword>
<reference evidence="1 2" key="1">
    <citation type="submission" date="2010-02" db="EMBL/GenBank/DDBJ databases">
        <authorList>
            <person name="Weinstock G."/>
            <person name="Sodergren E."/>
            <person name="Clifton S."/>
            <person name="Fulton L."/>
            <person name="Fulton B."/>
            <person name="Courtney L."/>
            <person name="Fronick C."/>
            <person name="Harrison M."/>
            <person name="Strong C."/>
            <person name="Farmer C."/>
            <person name="Delahaunty K."/>
            <person name="Markovic C."/>
            <person name="Hall O."/>
            <person name="Minx P."/>
            <person name="Tomlinson C."/>
            <person name="Mitreva M."/>
            <person name="Nelson J."/>
            <person name="Hou S."/>
            <person name="Wollam A."/>
            <person name="Pepin K.H."/>
            <person name="Johnson M."/>
            <person name="Bhonagiri V."/>
            <person name="Zhang X."/>
            <person name="Suruliraj S."/>
            <person name="Warren W."/>
            <person name="Chinwalla A."/>
            <person name="Mardis E.R."/>
            <person name="Wilson R.K."/>
        </authorList>
    </citation>
    <scope>NUCLEOTIDE SEQUENCE [LARGE SCALE GENOMIC DNA]</scope>
    <source>
        <strain evidence="1 2">DSM 20213</strain>
    </source>
</reference>
<name>D4BSM3_BIFBR</name>
<organism evidence="1 2">
    <name type="scientific">Bifidobacterium breve DSM 20213 = JCM 1192</name>
    <dbReference type="NCBI Taxonomy" id="518634"/>
    <lineage>
        <taxon>Bacteria</taxon>
        <taxon>Bacillati</taxon>
        <taxon>Actinomycetota</taxon>
        <taxon>Actinomycetes</taxon>
        <taxon>Bifidobacteriales</taxon>
        <taxon>Bifidobacteriaceae</taxon>
        <taxon>Bifidobacterium</taxon>
    </lineage>
</organism>
<dbReference type="EMBL" id="ACCG02000103">
    <property type="protein sequence ID" value="EFE88036.1"/>
    <property type="molecule type" value="Genomic_DNA"/>
</dbReference>